<dbReference type="EMBL" id="KZ678437">
    <property type="protein sequence ID" value="PSR85820.1"/>
    <property type="molecule type" value="Genomic_DNA"/>
</dbReference>
<comment type="subunit">
    <text evidence="2">Interacts with coenzyme Q.</text>
</comment>
<gene>
    <name evidence="6" type="ORF">BD289DRAFT_433442</name>
</gene>
<dbReference type="GO" id="GO:0005739">
    <property type="term" value="C:mitochondrion"/>
    <property type="evidence" value="ECO:0007669"/>
    <property type="project" value="TreeGrafter"/>
</dbReference>
<feature type="domain" description="Coenzyme Q-binding protein COQ10 START" evidence="5">
    <location>
        <begin position="46"/>
        <end position="229"/>
    </location>
</feature>
<dbReference type="InterPro" id="IPR005031">
    <property type="entry name" value="COQ10_START"/>
</dbReference>
<dbReference type="CDD" id="cd07813">
    <property type="entry name" value="COQ10p_like"/>
    <property type="match status" value="1"/>
</dbReference>
<reference evidence="6 7" key="1">
    <citation type="journal article" date="2018" name="Mycol. Prog.">
        <title>Coniella lustricola, a new species from submerged detritus.</title>
        <authorList>
            <person name="Raudabaugh D.B."/>
            <person name="Iturriaga T."/>
            <person name="Carver A."/>
            <person name="Mondo S."/>
            <person name="Pangilinan J."/>
            <person name="Lipzen A."/>
            <person name="He G."/>
            <person name="Amirebrahimi M."/>
            <person name="Grigoriev I.V."/>
            <person name="Miller A.N."/>
        </authorList>
    </citation>
    <scope>NUCLEOTIDE SEQUENCE [LARGE SCALE GENOMIC DNA]</scope>
    <source>
        <strain evidence="6 7">B22-T-1</strain>
    </source>
</reference>
<dbReference type="STRING" id="2025994.A0A2T3A8P9"/>
<feature type="compositionally biased region" description="Low complexity" evidence="4">
    <location>
        <begin position="88"/>
        <end position="108"/>
    </location>
</feature>
<accession>A0A2T3A8P9</accession>
<proteinExistence type="inferred from homology"/>
<protein>
    <submittedName>
        <fullName evidence="6">Dehydrase and lipid transport-domain-containing protein</fullName>
    </submittedName>
</protein>
<dbReference type="Gene3D" id="3.30.530.20">
    <property type="match status" value="1"/>
</dbReference>
<dbReference type="OrthoDB" id="292693at2759"/>
<dbReference type="InParanoid" id="A0A2T3A8P9"/>
<dbReference type="Proteomes" id="UP000241462">
    <property type="component" value="Unassembled WGS sequence"/>
</dbReference>
<evidence type="ECO:0000256" key="3">
    <source>
        <dbReference type="ARBA" id="ARBA00024947"/>
    </source>
</evidence>
<dbReference type="InterPro" id="IPR044996">
    <property type="entry name" value="COQ10-like"/>
</dbReference>
<keyword evidence="7" id="KW-1185">Reference proteome</keyword>
<evidence type="ECO:0000256" key="1">
    <source>
        <dbReference type="ARBA" id="ARBA00006885"/>
    </source>
</evidence>
<organism evidence="6 7">
    <name type="scientific">Coniella lustricola</name>
    <dbReference type="NCBI Taxonomy" id="2025994"/>
    <lineage>
        <taxon>Eukaryota</taxon>
        <taxon>Fungi</taxon>
        <taxon>Dikarya</taxon>
        <taxon>Ascomycota</taxon>
        <taxon>Pezizomycotina</taxon>
        <taxon>Sordariomycetes</taxon>
        <taxon>Sordariomycetidae</taxon>
        <taxon>Diaporthales</taxon>
        <taxon>Schizoparmaceae</taxon>
        <taxon>Coniella</taxon>
    </lineage>
</organism>
<feature type="region of interest" description="Disordered" evidence="4">
    <location>
        <begin position="79"/>
        <end position="110"/>
    </location>
</feature>
<name>A0A2T3A8P9_9PEZI</name>
<dbReference type="SUPFAM" id="SSF55961">
    <property type="entry name" value="Bet v1-like"/>
    <property type="match status" value="1"/>
</dbReference>
<dbReference type="GO" id="GO:0045333">
    <property type="term" value="P:cellular respiration"/>
    <property type="evidence" value="ECO:0007669"/>
    <property type="project" value="InterPro"/>
</dbReference>
<evidence type="ECO:0000256" key="4">
    <source>
        <dbReference type="SAM" id="MobiDB-lite"/>
    </source>
</evidence>
<evidence type="ECO:0000313" key="6">
    <source>
        <dbReference type="EMBL" id="PSR85820.1"/>
    </source>
</evidence>
<evidence type="ECO:0000313" key="7">
    <source>
        <dbReference type="Proteomes" id="UP000241462"/>
    </source>
</evidence>
<dbReference type="PANTHER" id="PTHR12901">
    <property type="entry name" value="SPERM PROTEIN HOMOLOG"/>
    <property type="match status" value="1"/>
</dbReference>
<dbReference type="GO" id="GO:0048039">
    <property type="term" value="F:ubiquinone binding"/>
    <property type="evidence" value="ECO:0007669"/>
    <property type="project" value="InterPro"/>
</dbReference>
<dbReference type="AlphaFoldDB" id="A0A2T3A8P9"/>
<dbReference type="PANTHER" id="PTHR12901:SF10">
    <property type="entry name" value="COENZYME Q-BINDING PROTEIN COQ10, MITOCHONDRIAL"/>
    <property type="match status" value="1"/>
</dbReference>
<evidence type="ECO:0000259" key="5">
    <source>
        <dbReference type="Pfam" id="PF03364"/>
    </source>
</evidence>
<evidence type="ECO:0000256" key="2">
    <source>
        <dbReference type="ARBA" id="ARBA00011814"/>
    </source>
</evidence>
<comment type="function">
    <text evidence="3">Required for the function of coenzyme Q in the respiratory chain. May serve as a chaperone or may be involved in the transport of Q6 from its site of synthesis to the catalytic sites of the respiratory complexes.</text>
</comment>
<dbReference type="InterPro" id="IPR023393">
    <property type="entry name" value="START-like_dom_sf"/>
</dbReference>
<dbReference type="Pfam" id="PF03364">
    <property type="entry name" value="Polyketide_cyc"/>
    <property type="match status" value="1"/>
</dbReference>
<sequence length="244" mass="26558">MATKGPLRPLANLVRSPNLHHAAPRRTFLNSLLPSSPLTINVSRTLPYPRAALYDLIVDVDAYSSFLPFCQHSRVTAWSTTTPGAPESDQSQLSSQHDQQQKQQAAQSRKWPIEGQLTIGFGPITQSYTSRIVCVPGTSVEALSGQGEQVAKQKDAGQNPFKRLVTKWSVADANTALGQQTTPRTSVGEGVQWTRVDLDLSMQLEDPLVQVMISKVADETATKMIDAFELRARQLFGGGGATSQ</sequence>
<comment type="similarity">
    <text evidence="1">Belongs to the COQ10 family.</text>
</comment>